<protein>
    <submittedName>
        <fullName evidence="1">Uncharacterized protein</fullName>
    </submittedName>
</protein>
<dbReference type="EMBL" id="PNBA02000022">
    <property type="protein sequence ID" value="KAG6386498.1"/>
    <property type="molecule type" value="Genomic_DNA"/>
</dbReference>
<dbReference type="InterPro" id="IPR006476">
    <property type="entry name" value="CHP01589_pln"/>
</dbReference>
<proteinExistence type="predicted"/>
<organism evidence="1">
    <name type="scientific">Salvia splendens</name>
    <name type="common">Scarlet sage</name>
    <dbReference type="NCBI Taxonomy" id="180675"/>
    <lineage>
        <taxon>Eukaryota</taxon>
        <taxon>Viridiplantae</taxon>
        <taxon>Streptophyta</taxon>
        <taxon>Embryophyta</taxon>
        <taxon>Tracheophyta</taxon>
        <taxon>Spermatophyta</taxon>
        <taxon>Magnoliopsida</taxon>
        <taxon>eudicotyledons</taxon>
        <taxon>Gunneridae</taxon>
        <taxon>Pentapetalae</taxon>
        <taxon>asterids</taxon>
        <taxon>lamiids</taxon>
        <taxon>Lamiales</taxon>
        <taxon>Lamiaceae</taxon>
        <taxon>Nepetoideae</taxon>
        <taxon>Mentheae</taxon>
        <taxon>Salviinae</taxon>
        <taxon>Salvia</taxon>
        <taxon>Salvia subgen. Calosphace</taxon>
        <taxon>core Calosphace</taxon>
    </lineage>
</organism>
<comment type="caution">
    <text evidence="1">The sequence shown here is derived from an EMBL/GenBank/DDBJ whole genome shotgun (WGS) entry which is preliminary data.</text>
</comment>
<dbReference type="PANTHER" id="PTHR31871">
    <property type="entry name" value="OS02G0137100 PROTEIN"/>
    <property type="match status" value="1"/>
</dbReference>
<dbReference type="PANTHER" id="PTHR31871:SF1">
    <property type="entry name" value="HISTIDINE-TRNA LIGASE"/>
    <property type="match status" value="1"/>
</dbReference>
<sequence length="307" mass="34006">MNGGEGRKLLSQDIQLVQNRIEQCLQHYMNKIEVVNALVVQSNIEPCVTELVNPACCLFPVWERLEDKNQEFFKAYYLKLLVKEQILEFNRLLSEQADLMRRAPLNRITPYLPSNGSHVSPTQHISNTQNVQPVKTENTQQANTSNNCGSAIQPAINGPVHTRKIDVSPNLLLSQNSELSQMINGKSVKTEAGYAGSSPFAFSPPSNYLDPRPLIGDAPVSSFSSVDSNAQHLNDTLMEGDTSAFGFFAHSFPELEADFTTSSDLLESYCGPPFLPTDTNDFVHPHGEVGNLEPGSKSMRFQWFGGD</sequence>
<keyword evidence="2" id="KW-1185">Reference proteome</keyword>
<dbReference type="Proteomes" id="UP000298416">
    <property type="component" value="Unassembled WGS sequence"/>
</dbReference>
<evidence type="ECO:0000313" key="2">
    <source>
        <dbReference type="Proteomes" id="UP000298416"/>
    </source>
</evidence>
<dbReference type="NCBIfam" id="TIGR01589">
    <property type="entry name" value="A_thal_3526"/>
    <property type="match status" value="1"/>
</dbReference>
<accession>A0A8X8W1V5</accession>
<reference evidence="1" key="2">
    <citation type="submission" date="2020-08" db="EMBL/GenBank/DDBJ databases">
        <title>Plant Genome Project.</title>
        <authorList>
            <person name="Zhang R.-G."/>
        </authorList>
    </citation>
    <scope>NUCLEOTIDE SEQUENCE</scope>
    <source>
        <strain evidence="1">Huo1</strain>
        <tissue evidence="1">Leaf</tissue>
    </source>
</reference>
<gene>
    <name evidence="1" type="ORF">SASPL_155401</name>
</gene>
<reference evidence="1" key="1">
    <citation type="submission" date="2018-01" db="EMBL/GenBank/DDBJ databases">
        <authorList>
            <person name="Mao J.F."/>
        </authorList>
    </citation>
    <scope>NUCLEOTIDE SEQUENCE</scope>
    <source>
        <strain evidence="1">Huo1</strain>
        <tissue evidence="1">Leaf</tissue>
    </source>
</reference>
<dbReference type="AlphaFoldDB" id="A0A8X8W1V5"/>
<name>A0A8X8W1V5_SALSN</name>
<dbReference type="Pfam" id="PF09713">
    <property type="entry name" value="A_thal_3526"/>
    <property type="match status" value="1"/>
</dbReference>
<evidence type="ECO:0000313" key="1">
    <source>
        <dbReference type="EMBL" id="KAG6386498.1"/>
    </source>
</evidence>